<keyword evidence="1" id="KW-0812">Transmembrane</keyword>
<organism evidence="2 3">
    <name type="scientific">Flavivirga aquatica</name>
    <dbReference type="NCBI Taxonomy" id="1849968"/>
    <lineage>
        <taxon>Bacteria</taxon>
        <taxon>Pseudomonadati</taxon>
        <taxon>Bacteroidota</taxon>
        <taxon>Flavobacteriia</taxon>
        <taxon>Flavobacteriales</taxon>
        <taxon>Flavobacteriaceae</taxon>
        <taxon>Flavivirga</taxon>
    </lineage>
</organism>
<dbReference type="RefSeq" id="WP_069829362.1">
    <property type="nucleotide sequence ID" value="NZ_MDJD01000014.1"/>
</dbReference>
<dbReference type="OrthoDB" id="1450824at2"/>
<protein>
    <submittedName>
        <fullName evidence="2">Uncharacterized protein</fullName>
    </submittedName>
</protein>
<dbReference type="EMBL" id="MDJD01000014">
    <property type="protein sequence ID" value="OEK09107.1"/>
    <property type="molecule type" value="Genomic_DNA"/>
</dbReference>
<reference evidence="2 3" key="1">
    <citation type="submission" date="2016-05" db="EMBL/GenBank/DDBJ databases">
        <title>Draft Genome Sequence of Algibacter sp. Strain SK-16 Isolated from the Surface Water of Aburatsubo Inlet.</title>
        <authorList>
            <person name="Wong S.-K."/>
            <person name="Yoshizawa S."/>
            <person name="Nakajima Y."/>
            <person name="Ogura Y."/>
            <person name="Tetsuya H."/>
            <person name="Hamasaki K."/>
        </authorList>
    </citation>
    <scope>NUCLEOTIDE SEQUENCE [LARGE SCALE GENOMIC DNA]</scope>
    <source>
        <strain evidence="2 3">SK-16</strain>
    </source>
</reference>
<evidence type="ECO:0000256" key="1">
    <source>
        <dbReference type="SAM" id="Phobius"/>
    </source>
</evidence>
<comment type="caution">
    <text evidence="2">The sequence shown here is derived from an EMBL/GenBank/DDBJ whole genome shotgun (WGS) entry which is preliminary data.</text>
</comment>
<dbReference type="Proteomes" id="UP000095713">
    <property type="component" value="Unassembled WGS sequence"/>
</dbReference>
<dbReference type="AlphaFoldDB" id="A0A1E5TCN8"/>
<sequence length="87" mass="9845">MGGEGSMAAANASLKNNRSLTAKRKDKKALEGSYAGVELKEFPKVTEEQIVEIRERIKKENKQARIKQVLIFVAMCIVLLFFIKYLL</sequence>
<evidence type="ECO:0000313" key="3">
    <source>
        <dbReference type="Proteomes" id="UP000095713"/>
    </source>
</evidence>
<name>A0A1E5TCN8_9FLAO</name>
<gene>
    <name evidence="2" type="ORF">A8C32_14585</name>
</gene>
<keyword evidence="3" id="KW-1185">Reference proteome</keyword>
<feature type="transmembrane region" description="Helical" evidence="1">
    <location>
        <begin position="69"/>
        <end position="86"/>
    </location>
</feature>
<accession>A0A1E5TCN8</accession>
<keyword evidence="1" id="KW-1133">Transmembrane helix</keyword>
<keyword evidence="1" id="KW-0472">Membrane</keyword>
<proteinExistence type="predicted"/>
<evidence type="ECO:0000313" key="2">
    <source>
        <dbReference type="EMBL" id="OEK09107.1"/>
    </source>
</evidence>